<proteinExistence type="predicted"/>
<protein>
    <submittedName>
        <fullName evidence="3">Response regulator</fullName>
    </submittedName>
</protein>
<dbReference type="PANTHER" id="PTHR44520:SF2">
    <property type="entry name" value="RESPONSE REGULATOR RCP1"/>
    <property type="match status" value="1"/>
</dbReference>
<evidence type="ECO:0000313" key="4">
    <source>
        <dbReference type="Proteomes" id="UP000603640"/>
    </source>
</evidence>
<dbReference type="Proteomes" id="UP000603640">
    <property type="component" value="Unassembled WGS sequence"/>
</dbReference>
<dbReference type="PANTHER" id="PTHR44520">
    <property type="entry name" value="RESPONSE REGULATOR RCP1-RELATED"/>
    <property type="match status" value="1"/>
</dbReference>
<dbReference type="GO" id="GO:0000160">
    <property type="term" value="P:phosphorelay signal transduction system"/>
    <property type="evidence" value="ECO:0007669"/>
    <property type="project" value="InterPro"/>
</dbReference>
<dbReference type="Pfam" id="PF00072">
    <property type="entry name" value="Response_reg"/>
    <property type="match status" value="1"/>
</dbReference>
<dbReference type="SMART" id="SM00448">
    <property type="entry name" value="REC"/>
    <property type="match status" value="1"/>
</dbReference>
<dbReference type="SUPFAM" id="SSF52172">
    <property type="entry name" value="CheY-like"/>
    <property type="match status" value="1"/>
</dbReference>
<dbReference type="Gene3D" id="3.40.50.2300">
    <property type="match status" value="1"/>
</dbReference>
<feature type="modified residue" description="4-aspartylphosphate" evidence="1">
    <location>
        <position position="57"/>
    </location>
</feature>
<gene>
    <name evidence="3" type="ORF">H8S84_06105</name>
</gene>
<organism evidence="3 4">
    <name type="scientific">Pontibacter cellulosilyticus</name>
    <dbReference type="NCBI Taxonomy" id="1720253"/>
    <lineage>
        <taxon>Bacteria</taxon>
        <taxon>Pseudomonadati</taxon>
        <taxon>Bacteroidota</taxon>
        <taxon>Cytophagia</taxon>
        <taxon>Cytophagales</taxon>
        <taxon>Hymenobacteraceae</taxon>
        <taxon>Pontibacter</taxon>
    </lineage>
</organism>
<feature type="domain" description="Response regulatory" evidence="2">
    <location>
        <begin position="2"/>
        <end position="127"/>
    </location>
</feature>
<dbReference type="EMBL" id="JACRVF010000001">
    <property type="protein sequence ID" value="MBC5992407.1"/>
    <property type="molecule type" value="Genomic_DNA"/>
</dbReference>
<sequence>MKAFVIDDDKLSVFLTQSILNLDAATQCVDTFLSAEAALDALAALKETDMPDVIFLDLNMPLMDGWDFLDALTSDRLYAEKEFNIYVLTSSLDLSDSVKAETYSIVSGFLHKPISSEDVSLIYSRIELQKKAEVR</sequence>
<dbReference type="InterPro" id="IPR001789">
    <property type="entry name" value="Sig_transdc_resp-reg_receiver"/>
</dbReference>
<evidence type="ECO:0000259" key="2">
    <source>
        <dbReference type="PROSITE" id="PS50110"/>
    </source>
</evidence>
<keyword evidence="4" id="KW-1185">Reference proteome</keyword>
<accession>A0A923SIA4</accession>
<dbReference type="RefSeq" id="WP_187066353.1">
    <property type="nucleotide sequence ID" value="NZ_JACRVF010000001.1"/>
</dbReference>
<comment type="caution">
    <text evidence="3">The sequence shown here is derived from an EMBL/GenBank/DDBJ whole genome shotgun (WGS) entry which is preliminary data.</text>
</comment>
<dbReference type="InterPro" id="IPR052893">
    <property type="entry name" value="TCS_response_regulator"/>
</dbReference>
<dbReference type="InterPro" id="IPR011006">
    <property type="entry name" value="CheY-like_superfamily"/>
</dbReference>
<name>A0A923SIA4_9BACT</name>
<keyword evidence="1" id="KW-0597">Phosphoprotein</keyword>
<evidence type="ECO:0000256" key="1">
    <source>
        <dbReference type="PROSITE-ProRule" id="PRU00169"/>
    </source>
</evidence>
<evidence type="ECO:0000313" key="3">
    <source>
        <dbReference type="EMBL" id="MBC5992407.1"/>
    </source>
</evidence>
<dbReference type="PROSITE" id="PS50110">
    <property type="entry name" value="RESPONSE_REGULATORY"/>
    <property type="match status" value="1"/>
</dbReference>
<reference evidence="3" key="1">
    <citation type="submission" date="2020-08" db="EMBL/GenBank/DDBJ databases">
        <title>Pontibacter sp. SD6 16S ribosomal RNA gene Genome sequencing and assembly.</title>
        <authorList>
            <person name="Kang M."/>
        </authorList>
    </citation>
    <scope>NUCLEOTIDE SEQUENCE</scope>
    <source>
        <strain evidence="3">SD6</strain>
    </source>
</reference>
<dbReference type="AlphaFoldDB" id="A0A923SIA4"/>